<proteinExistence type="predicted"/>
<dbReference type="HOGENOM" id="CLU_2961166_0_0_1"/>
<keyword evidence="2" id="KW-1185">Reference proteome</keyword>
<reference evidence="2" key="2">
    <citation type="submission" date="2015-01" db="EMBL/GenBank/DDBJ databases">
        <title>Evolutionary Origins and Diversification of the Mycorrhizal Mutualists.</title>
        <authorList>
            <consortium name="DOE Joint Genome Institute"/>
            <consortium name="Mycorrhizal Genomics Consortium"/>
            <person name="Kohler A."/>
            <person name="Kuo A."/>
            <person name="Nagy L.G."/>
            <person name="Floudas D."/>
            <person name="Copeland A."/>
            <person name="Barry K.W."/>
            <person name="Cichocki N."/>
            <person name="Veneault-Fourrey C."/>
            <person name="LaButti K."/>
            <person name="Lindquist E.A."/>
            <person name="Lipzen A."/>
            <person name="Lundell T."/>
            <person name="Morin E."/>
            <person name="Murat C."/>
            <person name="Riley R."/>
            <person name="Ohm R."/>
            <person name="Sun H."/>
            <person name="Tunlid A."/>
            <person name="Henrissat B."/>
            <person name="Grigoriev I.V."/>
            <person name="Hibbett D.S."/>
            <person name="Martin F."/>
        </authorList>
    </citation>
    <scope>NUCLEOTIDE SEQUENCE [LARGE SCALE GENOMIC DNA]</scope>
    <source>
        <strain evidence="2">LaAM-08-1</strain>
    </source>
</reference>
<organism evidence="1 2">
    <name type="scientific">Laccaria amethystina LaAM-08-1</name>
    <dbReference type="NCBI Taxonomy" id="1095629"/>
    <lineage>
        <taxon>Eukaryota</taxon>
        <taxon>Fungi</taxon>
        <taxon>Dikarya</taxon>
        <taxon>Basidiomycota</taxon>
        <taxon>Agaricomycotina</taxon>
        <taxon>Agaricomycetes</taxon>
        <taxon>Agaricomycetidae</taxon>
        <taxon>Agaricales</taxon>
        <taxon>Agaricineae</taxon>
        <taxon>Hydnangiaceae</taxon>
        <taxon>Laccaria</taxon>
    </lineage>
</organism>
<reference evidence="1 2" key="1">
    <citation type="submission" date="2014-04" db="EMBL/GenBank/DDBJ databases">
        <authorList>
            <consortium name="DOE Joint Genome Institute"/>
            <person name="Kuo A."/>
            <person name="Kohler A."/>
            <person name="Nagy L.G."/>
            <person name="Floudas D."/>
            <person name="Copeland A."/>
            <person name="Barry K.W."/>
            <person name="Cichocki N."/>
            <person name="Veneault-Fourrey C."/>
            <person name="LaButti K."/>
            <person name="Lindquist E.A."/>
            <person name="Lipzen A."/>
            <person name="Lundell T."/>
            <person name="Morin E."/>
            <person name="Murat C."/>
            <person name="Sun H."/>
            <person name="Tunlid A."/>
            <person name="Henrissat B."/>
            <person name="Grigoriev I.V."/>
            <person name="Hibbett D.S."/>
            <person name="Martin F."/>
            <person name="Nordberg H.P."/>
            <person name="Cantor M.N."/>
            <person name="Hua S.X."/>
        </authorList>
    </citation>
    <scope>NUCLEOTIDE SEQUENCE [LARGE SCALE GENOMIC DNA]</scope>
    <source>
        <strain evidence="1 2">LaAM-08-1</strain>
    </source>
</reference>
<name>A0A0C9WNG3_9AGAR</name>
<accession>A0A0C9WNG3</accession>
<gene>
    <name evidence="1" type="ORF">K443DRAFT_685645</name>
</gene>
<sequence length="59" mass="6715">MSYVPDVIAPHPLEFRAQELNRFEFLARRIACKGKIELVSEEREGWLDEGRRVGGIDGG</sequence>
<evidence type="ECO:0000313" key="1">
    <source>
        <dbReference type="EMBL" id="KIJ91920.1"/>
    </source>
</evidence>
<dbReference type="AlphaFoldDB" id="A0A0C9WNG3"/>
<dbReference type="Proteomes" id="UP000054477">
    <property type="component" value="Unassembled WGS sequence"/>
</dbReference>
<dbReference type="EMBL" id="KN838955">
    <property type="protein sequence ID" value="KIJ91920.1"/>
    <property type="molecule type" value="Genomic_DNA"/>
</dbReference>
<protein>
    <submittedName>
        <fullName evidence="1">Uncharacterized protein</fullName>
    </submittedName>
</protein>
<evidence type="ECO:0000313" key="2">
    <source>
        <dbReference type="Proteomes" id="UP000054477"/>
    </source>
</evidence>